<organism evidence="2 3">
    <name type="scientific">Mesoflavibacter profundi</name>
    <dbReference type="NCBI Taxonomy" id="2708110"/>
    <lineage>
        <taxon>Bacteria</taxon>
        <taxon>Pseudomonadati</taxon>
        <taxon>Bacteroidota</taxon>
        <taxon>Flavobacteriia</taxon>
        <taxon>Flavobacteriales</taxon>
        <taxon>Flavobacteriaceae</taxon>
        <taxon>Mesoflavibacter</taxon>
    </lineage>
</organism>
<comment type="caution">
    <text evidence="2">The sequence shown here is derived from an EMBL/GenBank/DDBJ whole genome shotgun (WGS) entry which is preliminary data.</text>
</comment>
<dbReference type="InterPro" id="IPR029058">
    <property type="entry name" value="AB_hydrolase_fold"/>
</dbReference>
<evidence type="ECO:0000313" key="2">
    <source>
        <dbReference type="EMBL" id="MDA0177743.1"/>
    </source>
</evidence>
<dbReference type="Proteomes" id="UP001149142">
    <property type="component" value="Unassembled WGS sequence"/>
</dbReference>
<keyword evidence="3" id="KW-1185">Reference proteome</keyword>
<dbReference type="PANTHER" id="PTHR43798">
    <property type="entry name" value="MONOACYLGLYCEROL LIPASE"/>
    <property type="match status" value="1"/>
</dbReference>
<keyword evidence="2" id="KW-0378">Hydrolase</keyword>
<dbReference type="Gene3D" id="3.40.50.1820">
    <property type="entry name" value="alpha/beta hydrolase"/>
    <property type="match status" value="1"/>
</dbReference>
<reference evidence="2" key="1">
    <citation type="submission" date="2022-11" db="EMBL/GenBank/DDBJ databases">
        <title>Refractory cell wall polysaccharides provide important carbon source for microbial heterotrophs in the hadal ocean.</title>
        <authorList>
            <person name="Zhu X."/>
        </authorList>
    </citation>
    <scope>NUCLEOTIDE SEQUENCE</scope>
    <source>
        <strain evidence="2">MTRN7</strain>
    </source>
</reference>
<dbReference type="EMBL" id="JAPFGC010000002">
    <property type="protein sequence ID" value="MDA0177743.1"/>
    <property type="molecule type" value="Genomic_DNA"/>
</dbReference>
<dbReference type="RefSeq" id="WP_191073074.1">
    <property type="nucleotide sequence ID" value="NZ_CP061703.1"/>
</dbReference>
<dbReference type="SUPFAM" id="SSF53474">
    <property type="entry name" value="alpha/beta-Hydrolases"/>
    <property type="match status" value="1"/>
</dbReference>
<dbReference type="InterPro" id="IPR050266">
    <property type="entry name" value="AB_hydrolase_sf"/>
</dbReference>
<accession>A0ABT4S0Y9</accession>
<dbReference type="GO" id="GO:0016787">
    <property type="term" value="F:hydrolase activity"/>
    <property type="evidence" value="ECO:0007669"/>
    <property type="project" value="UniProtKB-KW"/>
</dbReference>
<dbReference type="Pfam" id="PF00561">
    <property type="entry name" value="Abhydrolase_1"/>
    <property type="match status" value="1"/>
</dbReference>
<evidence type="ECO:0000313" key="3">
    <source>
        <dbReference type="Proteomes" id="UP001149142"/>
    </source>
</evidence>
<proteinExistence type="predicted"/>
<feature type="domain" description="AB hydrolase-1" evidence="1">
    <location>
        <begin position="20"/>
        <end position="244"/>
    </location>
</feature>
<gene>
    <name evidence="2" type="ORF">OOZ35_09595</name>
</gene>
<evidence type="ECO:0000259" key="1">
    <source>
        <dbReference type="Pfam" id="PF00561"/>
    </source>
</evidence>
<name>A0ABT4S0Y9_9FLAO</name>
<protein>
    <submittedName>
        <fullName evidence="2">Alpha/beta hydrolase</fullName>
    </submittedName>
</protein>
<dbReference type="InterPro" id="IPR000073">
    <property type="entry name" value="AB_hydrolase_1"/>
</dbReference>
<sequence length="257" mass="29352">MILEYKNIAVNYTIEGKGDPIILIHGFLENNTMWSSVIDVFKYTHQIITLDLLGHGKTDCLGYIHTVEENANIIYEIIKKHQIKKATLIGHSLGGYVALAFAELHKSLVEKICLVNSTPFADSDLRKETRSRAIKAAQKNYNNLVSMSISNLFYEKNRLKFKEQIESLKIEALKTPLQGYIATQEGMKIRKDRSKILNDLQCDKLIISGKNDPILNNEDLKKLNQINNLKISIISGGHMSYIENRSDFLQEIMHFIE</sequence>
<dbReference type="PRINTS" id="PR00111">
    <property type="entry name" value="ABHYDROLASE"/>
</dbReference>